<evidence type="ECO:0000256" key="1">
    <source>
        <dbReference type="SAM" id="MobiDB-lite"/>
    </source>
</evidence>
<dbReference type="RefSeq" id="WP_227181735.1">
    <property type="nucleotide sequence ID" value="NZ_JAJBZT010000010.1"/>
</dbReference>
<evidence type="ECO:0000313" key="2">
    <source>
        <dbReference type="EMBL" id="MCB6184917.1"/>
    </source>
</evidence>
<protein>
    <submittedName>
        <fullName evidence="2">Phenol hydroxylase subunit</fullName>
    </submittedName>
</protein>
<dbReference type="EMBL" id="JAJBZT010000010">
    <property type="protein sequence ID" value="MCB6184917.1"/>
    <property type="molecule type" value="Genomic_DNA"/>
</dbReference>
<dbReference type="Pfam" id="PF06099">
    <property type="entry name" value="Phenol_hyd_sub"/>
    <property type="match status" value="1"/>
</dbReference>
<reference evidence="2" key="1">
    <citation type="submission" date="2021-10" db="EMBL/GenBank/DDBJ databases">
        <title>The complete genome sequence of Leeia sp. TBRC 13508.</title>
        <authorList>
            <person name="Charoenyingcharoen P."/>
            <person name="Yukphan P."/>
        </authorList>
    </citation>
    <scope>NUCLEOTIDE SEQUENCE</scope>
    <source>
        <strain evidence="2">TBRC 13508</strain>
    </source>
</reference>
<dbReference type="PIRSF" id="PIRSF000039">
    <property type="entry name" value="Phenol_monooxy_K"/>
    <property type="match status" value="1"/>
</dbReference>
<organism evidence="2 3">
    <name type="scientific">Leeia speluncae</name>
    <dbReference type="NCBI Taxonomy" id="2884804"/>
    <lineage>
        <taxon>Bacteria</taxon>
        <taxon>Pseudomonadati</taxon>
        <taxon>Pseudomonadota</taxon>
        <taxon>Betaproteobacteria</taxon>
        <taxon>Neisseriales</taxon>
        <taxon>Leeiaceae</taxon>
        <taxon>Leeia</taxon>
    </lineage>
</organism>
<accession>A0ABS8D9U3</accession>
<proteinExistence type="predicted"/>
<feature type="compositionally biased region" description="Polar residues" evidence="1">
    <location>
        <begin position="63"/>
        <end position="85"/>
    </location>
</feature>
<name>A0ABS8D9U3_9NEIS</name>
<dbReference type="Proteomes" id="UP001165395">
    <property type="component" value="Unassembled WGS sequence"/>
</dbReference>
<keyword evidence="3" id="KW-1185">Reference proteome</keyword>
<comment type="caution">
    <text evidence="2">The sequence shown here is derived from an EMBL/GenBank/DDBJ whole genome shotgun (WGS) entry which is preliminary data.</text>
</comment>
<dbReference type="InterPro" id="IPR010353">
    <property type="entry name" value="DmpK"/>
</dbReference>
<sequence>MDHPSTFDLNKKYVRIMEEQSNGLVLFEFSVGEPEMMVELVMPKPAFAEFCEKNQVIFLTNNPAPSTDSASNSDWNWRLSDATNQRFRDPT</sequence>
<gene>
    <name evidence="2" type="ORF">LIN78_15320</name>
</gene>
<feature type="region of interest" description="Disordered" evidence="1">
    <location>
        <begin position="63"/>
        <end position="91"/>
    </location>
</feature>
<evidence type="ECO:0000313" key="3">
    <source>
        <dbReference type="Proteomes" id="UP001165395"/>
    </source>
</evidence>